<accession>A0ABY5L523</accession>
<gene>
    <name evidence="1" type="ORF">NMP03_12765</name>
</gene>
<dbReference type="Proteomes" id="UP001058533">
    <property type="component" value="Chromosome"/>
</dbReference>
<dbReference type="Gene3D" id="3.40.50.620">
    <property type="entry name" value="HUPs"/>
    <property type="match status" value="1"/>
</dbReference>
<evidence type="ECO:0000313" key="1">
    <source>
        <dbReference type="EMBL" id="UUL82048.1"/>
    </source>
</evidence>
<sequence>MAGLYLTRNAQRAAAETRLDAARAQYARHGFGTPTALAVPGWDILHFDYIVGGPTTLQVENDDFIAVAGTLTFDSAIGAQALKRLLASFGDSPDWQRIGGQFTAVVRKNGRSFVFGDWFAAHQLHHDTERSFFSTSLLAAARSMPRLRFDPQGVYEFAFNVVPIGDDTVFEGLKTLGPREMVELTREGTRTHPLEKRLPDTASDLPLPDRIASHRQRLADVVTAHAEPFGDRIFCPLSGGLDSRLLLAALREAGHSPHVYVYGDRDEDDVVFAQAIGGAMGFAVEWVDKDGAVSVTPDGFAEQVARNFDQFDALPTFGNIFDNGGAAWARDKRHAGGALAASGGCGEIWRDFFFLADRPASARTVARTFFARFDARDATALFDPRAFMGAIERKIAEALGVSNPTALLSRQWVEQAYPRVRCRSLFGREISLESRYGAYMMPFLDHQSVAEAMALPMAMKQAGRFEAQLLAAIDPALAAQPSAYGHSFAEPPGARHRFDEWSSRIRPTWMRQHSYALQRRLRPMGDEHGGLLTPDYMARVIDLDFPAMRAFFRVDRVADTAVWRRIAALEYLAAALGVEAPAAS</sequence>
<dbReference type="InterPro" id="IPR014729">
    <property type="entry name" value="Rossmann-like_a/b/a_fold"/>
</dbReference>
<dbReference type="EMBL" id="CP101740">
    <property type="protein sequence ID" value="UUL82048.1"/>
    <property type="molecule type" value="Genomic_DNA"/>
</dbReference>
<name>A0ABY5L523_9SPHN</name>
<protein>
    <recommendedName>
        <fullName evidence="3">Asparagine synthetase domain-containing protein</fullName>
    </recommendedName>
</protein>
<dbReference type="SUPFAM" id="SSF52402">
    <property type="entry name" value="Adenine nucleotide alpha hydrolases-like"/>
    <property type="match status" value="1"/>
</dbReference>
<evidence type="ECO:0000313" key="2">
    <source>
        <dbReference type="Proteomes" id="UP001058533"/>
    </source>
</evidence>
<organism evidence="1 2">
    <name type="scientific">Sphingomonas qomolangmaensis</name>
    <dbReference type="NCBI Taxonomy" id="2918765"/>
    <lineage>
        <taxon>Bacteria</taxon>
        <taxon>Pseudomonadati</taxon>
        <taxon>Pseudomonadota</taxon>
        <taxon>Alphaproteobacteria</taxon>
        <taxon>Sphingomonadales</taxon>
        <taxon>Sphingomonadaceae</taxon>
        <taxon>Sphingomonas</taxon>
    </lineage>
</organism>
<reference evidence="1" key="1">
    <citation type="submission" date="2022-07" db="EMBL/GenBank/DDBJ databases">
        <title>Sphingomonas sp. nov., a novel bacterium isolated from the north slope of the Mount Everest.</title>
        <authorList>
            <person name="Cui X."/>
            <person name="Liu Y."/>
        </authorList>
    </citation>
    <scope>NUCLEOTIDE SEQUENCE</scope>
    <source>
        <strain evidence="1">S5-59</strain>
    </source>
</reference>
<dbReference type="RefSeq" id="WP_256505819.1">
    <property type="nucleotide sequence ID" value="NZ_CP101740.1"/>
</dbReference>
<keyword evidence="2" id="KW-1185">Reference proteome</keyword>
<proteinExistence type="predicted"/>
<evidence type="ECO:0008006" key="3">
    <source>
        <dbReference type="Google" id="ProtNLM"/>
    </source>
</evidence>